<dbReference type="Proteomes" id="UP000276133">
    <property type="component" value="Unassembled WGS sequence"/>
</dbReference>
<dbReference type="AlphaFoldDB" id="A0A3M7RIT5"/>
<evidence type="ECO:0000313" key="1">
    <source>
        <dbReference type="EMBL" id="RNA23307.1"/>
    </source>
</evidence>
<reference evidence="1 2" key="1">
    <citation type="journal article" date="2018" name="Sci. Rep.">
        <title>Genomic signatures of local adaptation to the degree of environmental predictability in rotifers.</title>
        <authorList>
            <person name="Franch-Gras L."/>
            <person name="Hahn C."/>
            <person name="Garcia-Roger E.M."/>
            <person name="Carmona M.J."/>
            <person name="Serra M."/>
            <person name="Gomez A."/>
        </authorList>
    </citation>
    <scope>NUCLEOTIDE SEQUENCE [LARGE SCALE GENOMIC DNA]</scope>
    <source>
        <strain evidence="1">HYR1</strain>
    </source>
</reference>
<dbReference type="EMBL" id="REGN01003314">
    <property type="protein sequence ID" value="RNA23307.1"/>
    <property type="molecule type" value="Genomic_DNA"/>
</dbReference>
<gene>
    <name evidence="1" type="ORF">BpHYR1_007932</name>
</gene>
<protein>
    <submittedName>
        <fullName evidence="1">Uncharacterized protein</fullName>
    </submittedName>
</protein>
<comment type="caution">
    <text evidence="1">The sequence shown here is derived from an EMBL/GenBank/DDBJ whole genome shotgun (WGS) entry which is preliminary data.</text>
</comment>
<feature type="non-terminal residue" evidence="1">
    <location>
        <position position="124"/>
    </location>
</feature>
<keyword evidence="2" id="KW-1185">Reference proteome</keyword>
<organism evidence="1 2">
    <name type="scientific">Brachionus plicatilis</name>
    <name type="common">Marine rotifer</name>
    <name type="synonym">Brachionus muelleri</name>
    <dbReference type="NCBI Taxonomy" id="10195"/>
    <lineage>
        <taxon>Eukaryota</taxon>
        <taxon>Metazoa</taxon>
        <taxon>Spiralia</taxon>
        <taxon>Gnathifera</taxon>
        <taxon>Rotifera</taxon>
        <taxon>Eurotatoria</taxon>
        <taxon>Monogononta</taxon>
        <taxon>Pseudotrocha</taxon>
        <taxon>Ploima</taxon>
        <taxon>Brachionidae</taxon>
        <taxon>Brachionus</taxon>
    </lineage>
</organism>
<name>A0A3M7RIT5_BRAPC</name>
<sequence length="124" mass="14948">MNLLTPHRRNIDTNFKKNYKIPIKKIGLGYLSNYRIFYKKLYKIFIKFLTGVQSAYNVHFEKLKITNKHIQTKLANLTLFFILNFGSIQKPIKNKPFQLNNQSFRMKYFVRKYSCKISKKIFVK</sequence>
<evidence type="ECO:0000313" key="2">
    <source>
        <dbReference type="Proteomes" id="UP000276133"/>
    </source>
</evidence>
<accession>A0A3M7RIT5</accession>
<proteinExistence type="predicted"/>